<dbReference type="NCBIfam" id="TIGR00318">
    <property type="entry name" value="cyaB"/>
    <property type="match status" value="1"/>
</dbReference>
<evidence type="ECO:0000313" key="3">
    <source>
        <dbReference type="Proteomes" id="UP000663722"/>
    </source>
</evidence>
<proteinExistence type="predicted"/>
<organism evidence="2 3">
    <name type="scientific">Desulfonema magnum</name>
    <dbReference type="NCBI Taxonomy" id="45655"/>
    <lineage>
        <taxon>Bacteria</taxon>
        <taxon>Pseudomonadati</taxon>
        <taxon>Thermodesulfobacteriota</taxon>
        <taxon>Desulfobacteria</taxon>
        <taxon>Desulfobacterales</taxon>
        <taxon>Desulfococcaceae</taxon>
        <taxon>Desulfonema</taxon>
    </lineage>
</organism>
<feature type="domain" description="CYTH" evidence="1">
    <location>
        <begin position="3"/>
        <end position="167"/>
    </location>
</feature>
<dbReference type="InterPro" id="IPR023577">
    <property type="entry name" value="CYTH_domain"/>
</dbReference>
<gene>
    <name evidence="2" type="primary">cyaB</name>
    <name evidence="2" type="ORF">dnm_079620</name>
</gene>
<dbReference type="Pfam" id="PF01928">
    <property type="entry name" value="CYTH"/>
    <property type="match status" value="1"/>
</dbReference>
<name>A0A975GT91_9BACT</name>
<reference evidence="2" key="1">
    <citation type="journal article" date="2021" name="Microb. Physiol.">
        <title>Proteogenomic Insights into the Physiology of Marine, Sulfate-Reducing, Filamentous Desulfonema limicola and Desulfonema magnum.</title>
        <authorList>
            <person name="Schnaars V."/>
            <person name="Wohlbrand L."/>
            <person name="Scheve S."/>
            <person name="Hinrichs C."/>
            <person name="Reinhardt R."/>
            <person name="Rabus R."/>
        </authorList>
    </citation>
    <scope>NUCLEOTIDE SEQUENCE</scope>
    <source>
        <strain evidence="2">4be13</strain>
    </source>
</reference>
<dbReference type="Proteomes" id="UP000663722">
    <property type="component" value="Chromosome"/>
</dbReference>
<dbReference type="CDD" id="cd07890">
    <property type="entry name" value="CYTH-like_AC_IV-like"/>
    <property type="match status" value="1"/>
</dbReference>
<evidence type="ECO:0000259" key="1">
    <source>
        <dbReference type="PROSITE" id="PS51707"/>
    </source>
</evidence>
<dbReference type="InterPro" id="IPR033469">
    <property type="entry name" value="CYTH-like_dom_sf"/>
</dbReference>
<dbReference type="EMBL" id="CP061800">
    <property type="protein sequence ID" value="QTA91888.1"/>
    <property type="molecule type" value="Genomic_DNA"/>
</dbReference>
<accession>A0A975GT91</accession>
<dbReference type="Gene3D" id="2.40.320.10">
    <property type="entry name" value="Hypothetical Protein Pfu-838710-001"/>
    <property type="match status" value="1"/>
</dbReference>
<sequence length="203" mass="24124">MEPLEVEVKFYIPDISPIRNRILELGAVSTGQVFESNIRFEDENKTLMKKKFLLRLRKDSKTTLTFKSPPPVEDTQFKIHRELEVEVSDFPTMKLILESLGYHKEQTYEKWRETFTLNDTMLCIDKMPYGNFLEIEGKKENIRNLACKIDLRWEERILTNYLAMFCLIRQKSELSFSDVTFDNFKNFDIDFGEYLPFFEVGTL</sequence>
<dbReference type="PANTHER" id="PTHR21028:SF2">
    <property type="entry name" value="CYTH DOMAIN-CONTAINING PROTEIN"/>
    <property type="match status" value="1"/>
</dbReference>
<dbReference type="PANTHER" id="PTHR21028">
    <property type="entry name" value="SI:CH211-156B7.4"/>
    <property type="match status" value="1"/>
</dbReference>
<dbReference type="AlphaFoldDB" id="A0A975GT91"/>
<dbReference type="InterPro" id="IPR008173">
    <property type="entry name" value="Adenylyl_cyclase_CyaB"/>
</dbReference>
<protein>
    <submittedName>
        <fullName evidence="2">Adenylyl cyclase</fullName>
    </submittedName>
</protein>
<keyword evidence="3" id="KW-1185">Reference proteome</keyword>
<dbReference type="RefSeq" id="WP_207679480.1">
    <property type="nucleotide sequence ID" value="NZ_CP061800.1"/>
</dbReference>
<evidence type="ECO:0000313" key="2">
    <source>
        <dbReference type="EMBL" id="QTA91888.1"/>
    </source>
</evidence>
<dbReference type="KEGG" id="dmm:dnm_079620"/>
<dbReference type="SUPFAM" id="SSF55154">
    <property type="entry name" value="CYTH-like phosphatases"/>
    <property type="match status" value="1"/>
</dbReference>
<dbReference type="PROSITE" id="PS51707">
    <property type="entry name" value="CYTH"/>
    <property type="match status" value="1"/>
</dbReference>